<sequence>MAAQVASSVEHVAHGISSGESSRGHHALLNTPLGTPPVISTSVPEEHAFPPATGNRVEVPLMCYCLLGALRQAQCLPSSAKLTIPRSKVVEDMIAQMKRQDTMPSMVVYIEHAEHTVPSEEPLDYEDSKINHGLFMLLAA</sequence>
<comment type="caution">
    <text evidence="2">The sequence shown here is derived from an EMBL/GenBank/DDBJ whole genome shotgun (WGS) entry which is preliminary data.</text>
</comment>
<gene>
    <name evidence="2" type="ORF">CYMTET_31785</name>
</gene>
<name>A0AAE0FG55_9CHLO</name>
<dbReference type="AlphaFoldDB" id="A0AAE0FG55"/>
<proteinExistence type="predicted"/>
<evidence type="ECO:0000313" key="3">
    <source>
        <dbReference type="Proteomes" id="UP001190700"/>
    </source>
</evidence>
<reference evidence="2 3" key="1">
    <citation type="journal article" date="2015" name="Genome Biol. Evol.">
        <title>Comparative Genomics of a Bacterivorous Green Alga Reveals Evolutionary Causalities and Consequences of Phago-Mixotrophic Mode of Nutrition.</title>
        <authorList>
            <person name="Burns J.A."/>
            <person name="Paasch A."/>
            <person name="Narechania A."/>
            <person name="Kim E."/>
        </authorList>
    </citation>
    <scope>NUCLEOTIDE SEQUENCE [LARGE SCALE GENOMIC DNA]</scope>
    <source>
        <strain evidence="2 3">PLY_AMNH</strain>
    </source>
</reference>
<protein>
    <submittedName>
        <fullName evidence="2">Uncharacterized protein</fullName>
    </submittedName>
</protein>
<accession>A0AAE0FG55</accession>
<evidence type="ECO:0000313" key="2">
    <source>
        <dbReference type="EMBL" id="KAK3259207.1"/>
    </source>
</evidence>
<organism evidence="2 3">
    <name type="scientific">Cymbomonas tetramitiformis</name>
    <dbReference type="NCBI Taxonomy" id="36881"/>
    <lineage>
        <taxon>Eukaryota</taxon>
        <taxon>Viridiplantae</taxon>
        <taxon>Chlorophyta</taxon>
        <taxon>Pyramimonadophyceae</taxon>
        <taxon>Pyramimonadales</taxon>
        <taxon>Pyramimonadaceae</taxon>
        <taxon>Cymbomonas</taxon>
    </lineage>
</organism>
<feature type="region of interest" description="Disordered" evidence="1">
    <location>
        <begin position="12"/>
        <end position="33"/>
    </location>
</feature>
<evidence type="ECO:0000256" key="1">
    <source>
        <dbReference type="SAM" id="MobiDB-lite"/>
    </source>
</evidence>
<keyword evidence="3" id="KW-1185">Reference proteome</keyword>
<dbReference type="Proteomes" id="UP001190700">
    <property type="component" value="Unassembled WGS sequence"/>
</dbReference>
<dbReference type="EMBL" id="LGRX02018934">
    <property type="protein sequence ID" value="KAK3259207.1"/>
    <property type="molecule type" value="Genomic_DNA"/>
</dbReference>